<name>A0AAN5CTP4_9BILA</name>
<feature type="compositionally biased region" description="Acidic residues" evidence="1">
    <location>
        <begin position="120"/>
        <end position="129"/>
    </location>
</feature>
<dbReference type="EMBL" id="BTRK01000004">
    <property type="protein sequence ID" value="GMR50387.1"/>
    <property type="molecule type" value="Genomic_DNA"/>
</dbReference>
<feature type="non-terminal residue" evidence="2">
    <location>
        <position position="1"/>
    </location>
</feature>
<feature type="compositionally biased region" description="Basic and acidic residues" evidence="1">
    <location>
        <begin position="130"/>
        <end position="156"/>
    </location>
</feature>
<protein>
    <submittedName>
        <fullName evidence="2">Uncharacterized protein</fullName>
    </submittedName>
</protein>
<evidence type="ECO:0000313" key="2">
    <source>
        <dbReference type="EMBL" id="GMR50387.1"/>
    </source>
</evidence>
<dbReference type="Proteomes" id="UP001328107">
    <property type="component" value="Unassembled WGS sequence"/>
</dbReference>
<organism evidence="2 3">
    <name type="scientific">Pristionchus mayeri</name>
    <dbReference type="NCBI Taxonomy" id="1317129"/>
    <lineage>
        <taxon>Eukaryota</taxon>
        <taxon>Metazoa</taxon>
        <taxon>Ecdysozoa</taxon>
        <taxon>Nematoda</taxon>
        <taxon>Chromadorea</taxon>
        <taxon>Rhabditida</taxon>
        <taxon>Rhabditina</taxon>
        <taxon>Diplogasteromorpha</taxon>
        <taxon>Diplogasteroidea</taxon>
        <taxon>Neodiplogasteridae</taxon>
        <taxon>Pristionchus</taxon>
    </lineage>
</organism>
<accession>A0AAN5CTP4</accession>
<feature type="region of interest" description="Disordered" evidence="1">
    <location>
        <begin position="105"/>
        <end position="173"/>
    </location>
</feature>
<gene>
    <name evidence="2" type="ORF">PMAYCL1PPCAC_20582</name>
</gene>
<reference evidence="3" key="1">
    <citation type="submission" date="2022-10" db="EMBL/GenBank/DDBJ databases">
        <title>Genome assembly of Pristionchus species.</title>
        <authorList>
            <person name="Yoshida K."/>
            <person name="Sommer R.J."/>
        </authorList>
    </citation>
    <scope>NUCLEOTIDE SEQUENCE [LARGE SCALE GENOMIC DNA]</scope>
    <source>
        <strain evidence="3">RS5460</strain>
    </source>
</reference>
<proteinExistence type="predicted"/>
<keyword evidence="3" id="KW-1185">Reference proteome</keyword>
<sequence length="173" mass="19724">CAVLSPDSSRKGKFKDNSSRSNFYRHLRDFHKDEMETAAQRNETFGELMATAFAVNLIPFNVIDSKEMRAALQYADLKVIYFSKKSLICRPRNVKKVRVKPIKSMGDYSSEDESHSDSSGLDEESEGEMEMMKESLGRFRKAAKDHQAEIEADRIDNVTTSRSKRGRDATKQS</sequence>
<comment type="caution">
    <text evidence="2">The sequence shown here is derived from an EMBL/GenBank/DDBJ whole genome shotgun (WGS) entry which is preliminary data.</text>
</comment>
<dbReference type="AlphaFoldDB" id="A0AAN5CTP4"/>
<feature type="non-terminal residue" evidence="2">
    <location>
        <position position="173"/>
    </location>
</feature>
<evidence type="ECO:0000313" key="3">
    <source>
        <dbReference type="Proteomes" id="UP001328107"/>
    </source>
</evidence>
<evidence type="ECO:0000256" key="1">
    <source>
        <dbReference type="SAM" id="MobiDB-lite"/>
    </source>
</evidence>